<dbReference type="RefSeq" id="WP_023176058.1">
    <property type="nucleotide sequence ID" value="NC_022600.1"/>
</dbReference>
<protein>
    <submittedName>
        <fullName evidence="5">Carbohydrate-selective porin OprB</fullName>
    </submittedName>
</protein>
<dbReference type="PANTHER" id="PTHR43308">
    <property type="entry name" value="OUTER MEMBRANE PROTEIN ALPHA-RELATED"/>
    <property type="match status" value="1"/>
</dbReference>
<evidence type="ECO:0000256" key="3">
    <source>
        <dbReference type="SAM" id="Coils"/>
    </source>
</evidence>
<dbReference type="InterPro" id="IPR007049">
    <property type="entry name" value="Carb-sel_porin_OprB"/>
</dbReference>
<evidence type="ECO:0000256" key="1">
    <source>
        <dbReference type="ARBA" id="ARBA00008769"/>
    </source>
</evidence>
<feature type="domain" description="SLH" evidence="4">
    <location>
        <begin position="51"/>
        <end position="115"/>
    </location>
</feature>
<sequence length="621" mass="66127">MKTNMRALPRVAGCIGLALALGPLPLLAAEEPGMFTDLQTQTESPTSQVNTVSELSDVDPASWAFQALKSVVERYGCLEGYPNKTYLGSRPLSRYEFAAGLNACLEKISELIAAGTADKASKDDLAALQRLAEEFRNELAALRGRVAALEDKTREIESKLFSTTAKLDGSVVMAVTGGGAGSNNTVRLPLAGPTLGDSPLINLVEQQLNRLGVPAPFTRARTVTGDAANVSFVARSTLNIRATFSGTDELLVRMRGVTGQDISSVFPGIAGSLGTLFYAGNPNNFSSPAIRGFSYDGSALANVPVNGTAPVTFDKVRYIFSPFGESVRFFVGPRIDLFEVIDTNSFANNEEFDFSNGFFINNPLVTPLFAGPGLGFDWTISKNFSLRAAYIAASGGSALAFGSGGLTGGNNLVAAEFEIRPSVTSSIKLQYSHYVEQNSLFGIDFSLNGTFGQFTRSVTDVAGFNGEWAITPSVAIFGRFGYAFSDVRFQLSSFVSDVVFGPGSTTTLASNLDSTTWSAGLAFPNFVGSPGTLAVVVGQVPRISSSRDFVFTNGTPPPGAPTQAINGFISSGRETDVELFYRFPITERLTITPDFQLIFDAANIANNPTISVFTLRTVFTF</sequence>
<dbReference type="OrthoDB" id="468251at2"/>
<feature type="coiled-coil region" evidence="3">
    <location>
        <begin position="125"/>
        <end position="159"/>
    </location>
</feature>
<gene>
    <name evidence="5" type="ORF">GKIL_4425</name>
</gene>
<feature type="signal peptide" evidence="2">
    <location>
        <begin position="1"/>
        <end position="28"/>
    </location>
</feature>
<dbReference type="GO" id="GO:0016020">
    <property type="term" value="C:membrane"/>
    <property type="evidence" value="ECO:0007669"/>
    <property type="project" value="InterPro"/>
</dbReference>
<keyword evidence="6" id="KW-1185">Reference proteome</keyword>
<keyword evidence="3" id="KW-0175">Coiled coil</keyword>
<dbReference type="eggNOG" id="COG3659">
    <property type="taxonomic scope" value="Bacteria"/>
</dbReference>
<dbReference type="Gene3D" id="2.40.160.180">
    <property type="entry name" value="Carbohydrate-selective porin OprB"/>
    <property type="match status" value="1"/>
</dbReference>
<dbReference type="InterPro" id="IPR001119">
    <property type="entry name" value="SLH_dom"/>
</dbReference>
<dbReference type="Proteomes" id="UP000017396">
    <property type="component" value="Chromosome"/>
</dbReference>
<dbReference type="GO" id="GO:0015288">
    <property type="term" value="F:porin activity"/>
    <property type="evidence" value="ECO:0007669"/>
    <property type="project" value="InterPro"/>
</dbReference>
<dbReference type="InterPro" id="IPR038673">
    <property type="entry name" value="OprB_sf"/>
</dbReference>
<evidence type="ECO:0000256" key="2">
    <source>
        <dbReference type="RuleBase" id="RU363072"/>
    </source>
</evidence>
<dbReference type="PANTHER" id="PTHR43308:SF1">
    <property type="entry name" value="OUTER MEMBRANE PROTEIN ALPHA"/>
    <property type="match status" value="1"/>
</dbReference>
<keyword evidence="2" id="KW-0732">Signal</keyword>
<proteinExistence type="inferred from homology"/>
<dbReference type="KEGG" id="glj:GKIL_4425"/>
<name>U5QP00_GLOK1</name>
<dbReference type="HOGENOM" id="CLU_018575_1_0_3"/>
<dbReference type="InterPro" id="IPR051465">
    <property type="entry name" value="Cell_Envelope_Struct_Comp"/>
</dbReference>
<evidence type="ECO:0000313" key="5">
    <source>
        <dbReference type="EMBL" id="AGY60671.1"/>
    </source>
</evidence>
<dbReference type="NCBIfam" id="NF033921">
    <property type="entry name" value="por_somb"/>
    <property type="match status" value="1"/>
</dbReference>
<dbReference type="Pfam" id="PF04966">
    <property type="entry name" value="OprB"/>
    <property type="match status" value="1"/>
</dbReference>
<dbReference type="STRING" id="1183438.GKIL_4425"/>
<dbReference type="AlphaFoldDB" id="U5QP00"/>
<feature type="chain" id="PRO_5004663861" evidence="2">
    <location>
        <begin position="29"/>
        <end position="621"/>
    </location>
</feature>
<dbReference type="GO" id="GO:0008643">
    <property type="term" value="P:carbohydrate transport"/>
    <property type="evidence" value="ECO:0007669"/>
    <property type="project" value="InterPro"/>
</dbReference>
<comment type="similarity">
    <text evidence="1 2">Belongs to the OprB family.</text>
</comment>
<accession>U5QP00</accession>
<dbReference type="InterPro" id="IPR047684">
    <property type="entry name" value="Por_som-like"/>
</dbReference>
<organism evidence="5 6">
    <name type="scientific">Gloeobacter kilaueensis (strain ATCC BAA-2537 / CCAP 1431/1 / ULC 316 / JS1)</name>
    <dbReference type="NCBI Taxonomy" id="1183438"/>
    <lineage>
        <taxon>Bacteria</taxon>
        <taxon>Bacillati</taxon>
        <taxon>Cyanobacteriota</taxon>
        <taxon>Cyanophyceae</taxon>
        <taxon>Gloeobacterales</taxon>
        <taxon>Gloeobacteraceae</taxon>
        <taxon>Gloeobacter</taxon>
    </lineage>
</organism>
<evidence type="ECO:0000259" key="4">
    <source>
        <dbReference type="PROSITE" id="PS51272"/>
    </source>
</evidence>
<reference evidence="5 6" key="1">
    <citation type="journal article" date="2013" name="PLoS ONE">
        <title>Cultivation and Complete Genome Sequencing of Gloeobacter kilaueensis sp. nov., from a Lava Cave in Kilauea Caldera, Hawai'i.</title>
        <authorList>
            <person name="Saw J.H."/>
            <person name="Schatz M."/>
            <person name="Brown M.V."/>
            <person name="Kunkel D.D."/>
            <person name="Foster J.S."/>
            <person name="Shick H."/>
            <person name="Christensen S."/>
            <person name="Hou S."/>
            <person name="Wan X."/>
            <person name="Donachie S.P."/>
        </authorList>
    </citation>
    <scope>NUCLEOTIDE SEQUENCE [LARGE SCALE GENOMIC DNA]</scope>
    <source>
        <strain evidence="6">JS</strain>
    </source>
</reference>
<dbReference type="PROSITE" id="PS51272">
    <property type="entry name" value="SLH"/>
    <property type="match status" value="1"/>
</dbReference>
<dbReference type="EMBL" id="CP003587">
    <property type="protein sequence ID" value="AGY60671.1"/>
    <property type="molecule type" value="Genomic_DNA"/>
</dbReference>
<evidence type="ECO:0000313" key="6">
    <source>
        <dbReference type="Proteomes" id="UP000017396"/>
    </source>
</evidence>